<dbReference type="GO" id="GO:0007186">
    <property type="term" value="P:G protein-coupled receptor signaling pathway"/>
    <property type="evidence" value="ECO:0007669"/>
    <property type="project" value="TreeGrafter"/>
</dbReference>
<dbReference type="InterPro" id="IPR006208">
    <property type="entry name" value="Glyco_hormone_CN"/>
</dbReference>
<comment type="subcellular location">
    <subcellularLocation>
        <location evidence="2">Secreted</location>
    </subcellularLocation>
</comment>
<dbReference type="CTD" id="2488"/>
<dbReference type="Proteomes" id="UP000261540">
    <property type="component" value="Unplaced"/>
</dbReference>
<name>A0A3B3R5K8_9TELE</name>
<keyword evidence="7" id="KW-1015">Disulfide bond</keyword>
<dbReference type="GO" id="GO:0007283">
    <property type="term" value="P:spermatogenesis"/>
    <property type="evidence" value="ECO:0007669"/>
    <property type="project" value="Ensembl"/>
</dbReference>
<dbReference type="PANTHER" id="PTHR11515">
    <property type="entry name" value="GLYCOPROTEIN HORMONE BETA CHAIN"/>
    <property type="match status" value="1"/>
</dbReference>
<dbReference type="GO" id="GO:0005737">
    <property type="term" value="C:cytoplasm"/>
    <property type="evidence" value="ECO:0007669"/>
    <property type="project" value="TreeGrafter"/>
</dbReference>
<feature type="signal peptide" evidence="9">
    <location>
        <begin position="1"/>
        <end position="20"/>
    </location>
</feature>
<evidence type="ECO:0000256" key="4">
    <source>
        <dbReference type="ARBA" id="ARBA00011870"/>
    </source>
</evidence>
<dbReference type="GO" id="GO:0005615">
    <property type="term" value="C:extracellular space"/>
    <property type="evidence" value="ECO:0007669"/>
    <property type="project" value="TreeGrafter"/>
</dbReference>
<dbReference type="RefSeq" id="XP_023666647.1">
    <property type="nucleotide sequence ID" value="XM_023810879.2"/>
</dbReference>
<dbReference type="KEGG" id="pki:111843356"/>
<dbReference type="STRING" id="1676925.ENSPKIP00000013663"/>
<protein>
    <submittedName>
        <fullName evidence="11">Follicle stimulating hormone subunit beta</fullName>
    </submittedName>
</protein>
<reference evidence="11" key="1">
    <citation type="submission" date="2025-08" db="UniProtKB">
        <authorList>
            <consortium name="Ensembl"/>
        </authorList>
    </citation>
    <scope>IDENTIFICATION</scope>
</reference>
<comment type="function">
    <text evidence="1">Involved in gametogenesis and steroidogenesis.</text>
</comment>
<dbReference type="GeneTree" id="ENSGT00940000161285"/>
<dbReference type="CDD" id="cd00069">
    <property type="entry name" value="GHB_like"/>
    <property type="match status" value="1"/>
</dbReference>
<dbReference type="GO" id="GO:0010817">
    <property type="term" value="P:regulation of hormone levels"/>
    <property type="evidence" value="ECO:0007669"/>
    <property type="project" value="UniProtKB-ARBA"/>
</dbReference>
<dbReference type="SUPFAM" id="SSF57501">
    <property type="entry name" value="Cystine-knot cytokines"/>
    <property type="match status" value="1"/>
</dbReference>
<evidence type="ECO:0000256" key="6">
    <source>
        <dbReference type="ARBA" id="ARBA00022702"/>
    </source>
</evidence>
<dbReference type="InterPro" id="IPR018245">
    <property type="entry name" value="Gonadotropin_bsu_CS"/>
</dbReference>
<evidence type="ECO:0000256" key="2">
    <source>
        <dbReference type="ARBA" id="ARBA00004613"/>
    </source>
</evidence>
<evidence type="ECO:0000256" key="8">
    <source>
        <dbReference type="ARBA" id="ARBA00023180"/>
    </source>
</evidence>
<evidence type="ECO:0000256" key="5">
    <source>
        <dbReference type="ARBA" id="ARBA00022525"/>
    </source>
</evidence>
<dbReference type="GO" id="GO:0005179">
    <property type="term" value="F:hormone activity"/>
    <property type="evidence" value="ECO:0007669"/>
    <property type="project" value="UniProtKB-KW"/>
</dbReference>
<dbReference type="Ensembl" id="ENSPKIT00000038089.1">
    <property type="protein sequence ID" value="ENSPKIP00000013663.1"/>
    <property type="gene ID" value="ENSPKIG00000001011.1"/>
</dbReference>
<sequence length="124" mass="13689">MDRVLLLVVMVCWTLSGVSPQCDMVNISVPLEREECGKCIMIDVTSCAGFCLTQDHAYKSSLTPHVQHSCSFSEVTYKTVHLPDCPEGVDPTVTYPVPLSCKCHQCSVESTDCSSFHMLTCQTH</sequence>
<keyword evidence="6" id="KW-0372">Hormone</keyword>
<keyword evidence="8" id="KW-0325">Glycoprotein</keyword>
<feature type="domain" description="Glycoprotein hormone subunit beta" evidence="10">
    <location>
        <begin position="20"/>
        <end position="116"/>
    </location>
</feature>
<feature type="chain" id="PRO_5017179530" evidence="9">
    <location>
        <begin position="21"/>
        <end position="124"/>
    </location>
</feature>
<evidence type="ECO:0000256" key="7">
    <source>
        <dbReference type="ARBA" id="ARBA00023157"/>
    </source>
</evidence>
<dbReference type="GO" id="GO:0007530">
    <property type="term" value="P:sex determination"/>
    <property type="evidence" value="ECO:0007669"/>
    <property type="project" value="Ensembl"/>
</dbReference>
<dbReference type="Gene3D" id="2.10.90.10">
    <property type="entry name" value="Cystine-knot cytokines"/>
    <property type="match status" value="1"/>
</dbReference>
<organism evidence="11 12">
    <name type="scientific">Paramormyrops kingsleyae</name>
    <dbReference type="NCBI Taxonomy" id="1676925"/>
    <lineage>
        <taxon>Eukaryota</taxon>
        <taxon>Metazoa</taxon>
        <taxon>Chordata</taxon>
        <taxon>Craniata</taxon>
        <taxon>Vertebrata</taxon>
        <taxon>Euteleostomi</taxon>
        <taxon>Actinopterygii</taxon>
        <taxon>Neopterygii</taxon>
        <taxon>Teleostei</taxon>
        <taxon>Osteoglossocephala</taxon>
        <taxon>Osteoglossomorpha</taxon>
        <taxon>Osteoglossiformes</taxon>
        <taxon>Mormyridae</taxon>
        <taxon>Paramormyrops</taxon>
    </lineage>
</organism>
<dbReference type="FunFam" id="2.10.90.10:FF:000007">
    <property type="entry name" value="Luteinizing hormone beta subunit"/>
    <property type="match status" value="1"/>
</dbReference>
<dbReference type="AlphaFoldDB" id="A0A3B3R5K8"/>
<accession>A0A3B3R5K8</accession>
<dbReference type="InterPro" id="IPR029034">
    <property type="entry name" value="Cystine-knot_cytokine"/>
</dbReference>
<dbReference type="GeneID" id="111843356"/>
<comment type="similarity">
    <text evidence="3">Belongs to the glycoprotein hormones subunit beta family.</text>
</comment>
<evidence type="ECO:0000313" key="11">
    <source>
        <dbReference type="Ensembl" id="ENSPKIP00000013663.1"/>
    </source>
</evidence>
<dbReference type="GO" id="GO:0030728">
    <property type="term" value="P:ovulation"/>
    <property type="evidence" value="ECO:0007669"/>
    <property type="project" value="TreeGrafter"/>
</dbReference>
<evidence type="ECO:0000313" key="12">
    <source>
        <dbReference type="Proteomes" id="UP000261540"/>
    </source>
</evidence>
<evidence type="ECO:0000256" key="9">
    <source>
        <dbReference type="SAM" id="SignalP"/>
    </source>
</evidence>
<dbReference type="PANTHER" id="PTHR11515:SF11">
    <property type="entry name" value="LUTROPIN SUBUNIT BETA"/>
    <property type="match status" value="1"/>
</dbReference>
<reference evidence="11" key="2">
    <citation type="submission" date="2025-09" db="UniProtKB">
        <authorList>
            <consortium name="Ensembl"/>
        </authorList>
    </citation>
    <scope>IDENTIFICATION</scope>
</reference>
<keyword evidence="9" id="KW-0732">Signal</keyword>
<dbReference type="PROSITE" id="PS00261">
    <property type="entry name" value="GLYCO_HORMONE_BETA_1"/>
    <property type="match status" value="1"/>
</dbReference>
<dbReference type="SMART" id="SM00068">
    <property type="entry name" value="GHB"/>
    <property type="match status" value="1"/>
</dbReference>
<keyword evidence="12" id="KW-1185">Reference proteome</keyword>
<evidence type="ECO:0000256" key="1">
    <source>
        <dbReference type="ARBA" id="ARBA00003920"/>
    </source>
</evidence>
<evidence type="ECO:0000259" key="10">
    <source>
        <dbReference type="Pfam" id="PF00007"/>
    </source>
</evidence>
<dbReference type="Pfam" id="PF00007">
    <property type="entry name" value="Cys_knot"/>
    <property type="match status" value="1"/>
</dbReference>
<keyword evidence="5" id="KW-0964">Secreted</keyword>
<comment type="subunit">
    <text evidence="4">Heterodimer of an alpha and a beta chain.</text>
</comment>
<proteinExistence type="inferred from homology"/>
<dbReference type="OrthoDB" id="8903627at2759"/>
<evidence type="ECO:0000256" key="3">
    <source>
        <dbReference type="ARBA" id="ARBA00006552"/>
    </source>
</evidence>
<dbReference type="InterPro" id="IPR001545">
    <property type="entry name" value="Gonadotropin_bsu"/>
</dbReference>
<dbReference type="GO" id="GO:0001541">
    <property type="term" value="P:ovarian follicle development"/>
    <property type="evidence" value="ECO:0007669"/>
    <property type="project" value="Ensembl"/>
</dbReference>